<dbReference type="PANTHER" id="PTHR10543:SF89">
    <property type="entry name" value="CAROTENOID 9,10(9',10')-CLEAVAGE DIOXYGENASE 1"/>
    <property type="match status" value="1"/>
</dbReference>
<dbReference type="EMBL" id="FN648409">
    <property type="protein sequence ID" value="CBN76892.1"/>
    <property type="molecule type" value="Genomic_DNA"/>
</dbReference>
<dbReference type="EMBL" id="FN649733">
    <property type="protein sequence ID" value="CBN76892.1"/>
    <property type="molecule type" value="Genomic_DNA"/>
</dbReference>
<dbReference type="eggNOG" id="KOG1285">
    <property type="taxonomic scope" value="Eukaryota"/>
</dbReference>
<dbReference type="GO" id="GO:0010436">
    <property type="term" value="F:carotenoid dioxygenase activity"/>
    <property type="evidence" value="ECO:0007669"/>
    <property type="project" value="TreeGrafter"/>
</dbReference>
<evidence type="ECO:0000256" key="3">
    <source>
        <dbReference type="ARBA" id="ARBA00023002"/>
    </source>
</evidence>
<dbReference type="OMA" id="WHIGDYN"/>
<dbReference type="GO" id="GO:0046872">
    <property type="term" value="F:metal ion binding"/>
    <property type="evidence" value="ECO:0007669"/>
    <property type="project" value="UniProtKB-KW"/>
</dbReference>
<dbReference type="InterPro" id="IPR004294">
    <property type="entry name" value="Carotenoid_Oase"/>
</dbReference>
<dbReference type="GO" id="GO:0009570">
    <property type="term" value="C:chloroplast stroma"/>
    <property type="evidence" value="ECO:0007669"/>
    <property type="project" value="TreeGrafter"/>
</dbReference>
<dbReference type="OrthoDB" id="1069523at2759"/>
<reference evidence="8 9" key="1">
    <citation type="journal article" date="2010" name="Nature">
        <title>The Ectocarpus genome and the independent evolution of multicellularity in brown algae.</title>
        <authorList>
            <person name="Cock J.M."/>
            <person name="Sterck L."/>
            <person name="Rouze P."/>
            <person name="Scornet D."/>
            <person name="Allen A.E."/>
            <person name="Amoutzias G."/>
            <person name="Anthouard V."/>
            <person name="Artiguenave F."/>
            <person name="Aury J.M."/>
            <person name="Badger J.H."/>
            <person name="Beszteri B."/>
            <person name="Billiau K."/>
            <person name="Bonnet E."/>
            <person name="Bothwell J.H."/>
            <person name="Bowler C."/>
            <person name="Boyen C."/>
            <person name="Brownlee C."/>
            <person name="Carrano C.J."/>
            <person name="Charrier B."/>
            <person name="Cho G.Y."/>
            <person name="Coelho S.M."/>
            <person name="Collen J."/>
            <person name="Corre E."/>
            <person name="Da Silva C."/>
            <person name="Delage L."/>
            <person name="Delaroque N."/>
            <person name="Dittami S.M."/>
            <person name="Doulbeau S."/>
            <person name="Elias M."/>
            <person name="Farnham G."/>
            <person name="Gachon C.M."/>
            <person name="Gschloessl B."/>
            <person name="Heesch S."/>
            <person name="Jabbari K."/>
            <person name="Jubin C."/>
            <person name="Kawai H."/>
            <person name="Kimura K."/>
            <person name="Kloareg B."/>
            <person name="Kupper F.C."/>
            <person name="Lang D."/>
            <person name="Le Bail A."/>
            <person name="Leblanc C."/>
            <person name="Lerouge P."/>
            <person name="Lohr M."/>
            <person name="Lopez P.J."/>
            <person name="Martens C."/>
            <person name="Maumus F."/>
            <person name="Michel G."/>
            <person name="Miranda-Saavedra D."/>
            <person name="Morales J."/>
            <person name="Moreau H."/>
            <person name="Motomura T."/>
            <person name="Nagasato C."/>
            <person name="Napoli C.A."/>
            <person name="Nelson D.R."/>
            <person name="Nyvall-Collen P."/>
            <person name="Peters A.F."/>
            <person name="Pommier C."/>
            <person name="Potin P."/>
            <person name="Poulain J."/>
            <person name="Quesneville H."/>
            <person name="Read B."/>
            <person name="Rensing S.A."/>
            <person name="Ritter A."/>
            <person name="Rousvoal S."/>
            <person name="Samanta M."/>
            <person name="Samson G."/>
            <person name="Schroeder D.C."/>
            <person name="Segurens B."/>
            <person name="Strittmatter M."/>
            <person name="Tonon T."/>
            <person name="Tregear J.W."/>
            <person name="Valentin K."/>
            <person name="von Dassow P."/>
            <person name="Yamagishi T."/>
            <person name="Van de Peer Y."/>
            <person name="Wincker P."/>
        </authorList>
    </citation>
    <scope>NUCLEOTIDE SEQUENCE [LARGE SCALE GENOMIC DNA]</scope>
    <source>
        <strain evidence="9">Ec32 / CCAP1310/4</strain>
    </source>
</reference>
<comment type="cofactor">
    <cofactor evidence="5">
        <name>Fe(2+)</name>
        <dbReference type="ChEBI" id="CHEBI:29033"/>
    </cofactor>
    <text evidence="5">Binds 1 Fe(2+) ion per subunit.</text>
</comment>
<evidence type="ECO:0000256" key="4">
    <source>
        <dbReference type="ARBA" id="ARBA00023004"/>
    </source>
</evidence>
<evidence type="ECO:0000313" key="9">
    <source>
        <dbReference type="Proteomes" id="UP000002630"/>
    </source>
</evidence>
<comment type="similarity">
    <text evidence="1">Belongs to the carotenoid oxygenase family.</text>
</comment>
<keyword evidence="7" id="KW-0732">Signal</keyword>
<proteinExistence type="inferred from homology"/>
<dbReference type="GO" id="GO:0016121">
    <property type="term" value="P:carotene catabolic process"/>
    <property type="evidence" value="ECO:0007669"/>
    <property type="project" value="TreeGrafter"/>
</dbReference>
<evidence type="ECO:0000256" key="5">
    <source>
        <dbReference type="PIRSR" id="PIRSR604294-1"/>
    </source>
</evidence>
<feature type="chain" id="PRO_5003117255" evidence="7">
    <location>
        <begin position="27"/>
        <end position="556"/>
    </location>
</feature>
<feature type="signal peptide" evidence="7">
    <location>
        <begin position="1"/>
        <end position="26"/>
    </location>
</feature>
<evidence type="ECO:0000256" key="2">
    <source>
        <dbReference type="ARBA" id="ARBA00022723"/>
    </source>
</evidence>
<keyword evidence="2 5" id="KW-0479">Metal-binding</keyword>
<evidence type="ECO:0000256" key="1">
    <source>
        <dbReference type="ARBA" id="ARBA00006787"/>
    </source>
</evidence>
<feature type="binding site" evidence="5">
    <location>
        <position position="547"/>
    </location>
    <ligand>
        <name>Fe cation</name>
        <dbReference type="ChEBI" id="CHEBI:24875"/>
        <note>catalytic</note>
    </ligand>
</feature>
<keyword evidence="3" id="KW-0560">Oxidoreductase</keyword>
<dbReference type="AlphaFoldDB" id="D8LJ08"/>
<dbReference type="Pfam" id="PF03055">
    <property type="entry name" value="RPE65"/>
    <property type="match status" value="1"/>
</dbReference>
<keyword evidence="4 5" id="KW-0408">Iron</keyword>
<evidence type="ECO:0000313" key="8">
    <source>
        <dbReference type="EMBL" id="CBN76892.1"/>
    </source>
</evidence>
<feature type="compositionally biased region" description="Low complexity" evidence="6">
    <location>
        <begin position="166"/>
        <end position="176"/>
    </location>
</feature>
<dbReference type="Proteomes" id="UP000002630">
    <property type="component" value="Linkage Group LG08"/>
</dbReference>
<feature type="binding site" evidence="5">
    <location>
        <position position="283"/>
    </location>
    <ligand>
        <name>Fe cation</name>
        <dbReference type="ChEBI" id="CHEBI:24875"/>
        <note>catalytic</note>
    </ligand>
</feature>
<organism evidence="8 9">
    <name type="scientific">Ectocarpus siliculosus</name>
    <name type="common">Brown alga</name>
    <name type="synonym">Conferva siliculosa</name>
    <dbReference type="NCBI Taxonomy" id="2880"/>
    <lineage>
        <taxon>Eukaryota</taxon>
        <taxon>Sar</taxon>
        <taxon>Stramenopiles</taxon>
        <taxon>Ochrophyta</taxon>
        <taxon>PX clade</taxon>
        <taxon>Phaeophyceae</taxon>
        <taxon>Ectocarpales</taxon>
        <taxon>Ectocarpaceae</taxon>
        <taxon>Ectocarpus</taxon>
    </lineage>
</organism>
<protein>
    <submittedName>
        <fullName evidence="8">Carotenoid oxygenase</fullName>
    </submittedName>
</protein>
<accession>D8LJ08</accession>
<gene>
    <name evidence="8" type="ORF">Esi_0023_0168</name>
</gene>
<sequence>MNGFVSESTTAAVVLLILFHLRFTSAFAGGKLPISNGAPKLRAGQAMRDMCAAVSMPSFEAQGVPEVFLQSIREEPWRGTLQPCIDHPLTEIEVTGKVPKTLEGTLFRNGPARNWEGERMYGHWFDGDGMISKVVFKDGRVYAQNRFVSTDSWDPNAPEGKRAAGTRRPWTPRPGGWRKNVLKQTGNLANTSVMVKGGKLYALYEGGKPTEIDPVTLETLGERDLGGIQAFYSAHPTTDRDTGETFNIGIGGAKGALEITKLSPDGVLQKSTTYTPPASLFWHDNTITDEFVVAVSSPFAASLKSIFASMLGFGQLGDAFRWNDNMKSEAFFFSRETLELVKRVELPGAPSSYHIVNGFQEEGKGSNVSVIIAKHRDGGGREKIETVFRNLMTTRFSEDVLCDAYKYEIDMEAGEVVSHGPAASMQGALAMELPTMDFRYVGKPSRIVFTNALLGDPGFLNSVQRVDLRGKSGEAWTTHDFGESRYAGEPVFVPSSKDAQEGEGYLIVLVYNTKTHTTDVEVLDAQKVESPPLCTARIPWHMGASFHGVFTPTAHL</sequence>
<feature type="binding site" evidence="5">
    <location>
        <position position="235"/>
    </location>
    <ligand>
        <name>Fe cation</name>
        <dbReference type="ChEBI" id="CHEBI:24875"/>
        <note>catalytic</note>
    </ligand>
</feature>
<keyword evidence="9" id="KW-1185">Reference proteome</keyword>
<evidence type="ECO:0000256" key="6">
    <source>
        <dbReference type="SAM" id="MobiDB-lite"/>
    </source>
</evidence>
<feature type="region of interest" description="Disordered" evidence="6">
    <location>
        <begin position="153"/>
        <end position="176"/>
    </location>
</feature>
<dbReference type="InParanoid" id="D8LJ08"/>
<dbReference type="PANTHER" id="PTHR10543">
    <property type="entry name" value="BETA-CAROTENE DIOXYGENASE"/>
    <property type="match status" value="1"/>
</dbReference>
<evidence type="ECO:0000256" key="7">
    <source>
        <dbReference type="SAM" id="SignalP"/>
    </source>
</evidence>
<feature type="binding site" evidence="5">
    <location>
        <position position="354"/>
    </location>
    <ligand>
        <name>Fe cation</name>
        <dbReference type="ChEBI" id="CHEBI:24875"/>
        <note>catalytic</note>
    </ligand>
</feature>
<dbReference type="STRING" id="2880.D8LJ08"/>
<name>D8LJ08_ECTSI</name>